<organism evidence="1 2">
    <name type="scientific">Rhodopirellula baltica (strain DSM 10527 / NCIMB 13988 / SH1)</name>
    <dbReference type="NCBI Taxonomy" id="243090"/>
    <lineage>
        <taxon>Bacteria</taxon>
        <taxon>Pseudomonadati</taxon>
        <taxon>Planctomycetota</taxon>
        <taxon>Planctomycetia</taxon>
        <taxon>Pirellulales</taxon>
        <taxon>Pirellulaceae</taxon>
        <taxon>Rhodopirellula</taxon>
    </lineage>
</organism>
<dbReference type="STRING" id="243090.RB4427"/>
<dbReference type="AlphaFoldDB" id="Q7USL6"/>
<dbReference type="Proteomes" id="UP000001025">
    <property type="component" value="Chromosome"/>
</dbReference>
<evidence type="ECO:0000313" key="1">
    <source>
        <dbReference type="EMBL" id="CAD73780.1"/>
    </source>
</evidence>
<sequence length="88" mass="9594">MLGRCDSAWMLDVNLLTAIGTRGNTVVHLLPALGTRGVVQRSGVLLGLVHRDDPFEVRSNLKGNIPNDIGTLLVGESRKNASDRELFR</sequence>
<dbReference type="EnsemblBacteria" id="CAD73780">
    <property type="protein sequence ID" value="CAD73780"/>
    <property type="gene ID" value="RB4427"/>
</dbReference>
<accession>Q7USL6</accession>
<reference evidence="1 2" key="1">
    <citation type="journal article" date="2003" name="Proc. Natl. Acad. Sci. U.S.A.">
        <title>Complete genome sequence of the marine planctomycete Pirellula sp. strain 1.</title>
        <authorList>
            <person name="Gloeckner F.O."/>
            <person name="Kube M."/>
            <person name="Bauer M."/>
            <person name="Teeling H."/>
            <person name="Lombardot T."/>
            <person name="Ludwig W."/>
            <person name="Gade D."/>
            <person name="Beck A."/>
            <person name="Borzym K."/>
            <person name="Heitmann K."/>
            <person name="Rabus R."/>
            <person name="Schlesner H."/>
            <person name="Amann R."/>
            <person name="Reinhardt R."/>
        </authorList>
    </citation>
    <scope>NUCLEOTIDE SEQUENCE [LARGE SCALE GENOMIC DNA]</scope>
    <source>
        <strain evidence="2">DSM 10527 / NCIMB 13988 / SH1</strain>
    </source>
</reference>
<protein>
    <submittedName>
        <fullName evidence="1">Uncharacterized protein</fullName>
    </submittedName>
</protein>
<evidence type="ECO:0000313" key="2">
    <source>
        <dbReference type="Proteomes" id="UP000001025"/>
    </source>
</evidence>
<dbReference type="EMBL" id="BX294140">
    <property type="protein sequence ID" value="CAD73780.1"/>
    <property type="molecule type" value="Genomic_DNA"/>
</dbReference>
<keyword evidence="2" id="KW-1185">Reference proteome</keyword>
<proteinExistence type="predicted"/>
<dbReference type="KEGG" id="rba:RB4427"/>
<name>Q7USL6_RHOBA</name>
<gene>
    <name evidence="1" type="ordered locus">RB4427</name>
</gene>
<dbReference type="InParanoid" id="Q7USL6"/>
<dbReference type="HOGENOM" id="CLU_2466907_0_0_0"/>